<dbReference type="GO" id="GO:0007606">
    <property type="term" value="P:sensory perception of chemical stimulus"/>
    <property type="evidence" value="ECO:0007669"/>
    <property type="project" value="InterPro"/>
</dbReference>
<evidence type="ECO:0000313" key="8">
    <source>
        <dbReference type="Proteomes" id="UP000835052"/>
    </source>
</evidence>
<evidence type="ECO:0000256" key="2">
    <source>
        <dbReference type="ARBA" id="ARBA00006803"/>
    </source>
</evidence>
<dbReference type="Proteomes" id="UP000835052">
    <property type="component" value="Unassembled WGS sequence"/>
</dbReference>
<dbReference type="AlphaFoldDB" id="A0A8S1GUE1"/>
<dbReference type="Pfam" id="PF03125">
    <property type="entry name" value="Sre"/>
    <property type="match status" value="1"/>
</dbReference>
<evidence type="ECO:0000256" key="6">
    <source>
        <dbReference type="SAM" id="Phobius"/>
    </source>
</evidence>
<evidence type="ECO:0000256" key="1">
    <source>
        <dbReference type="ARBA" id="ARBA00004141"/>
    </source>
</evidence>
<evidence type="ECO:0000313" key="7">
    <source>
        <dbReference type="EMBL" id="CAD6186551.1"/>
    </source>
</evidence>
<protein>
    <submittedName>
        <fullName evidence="7">Uncharacterized protein</fullName>
    </submittedName>
</protein>
<comment type="caution">
    <text evidence="7">The sequence shown here is derived from an EMBL/GenBank/DDBJ whole genome shotgun (WGS) entry which is preliminary data.</text>
</comment>
<comment type="similarity">
    <text evidence="2">Belongs to the nematode receptor-like protein sre family.</text>
</comment>
<evidence type="ECO:0000256" key="4">
    <source>
        <dbReference type="ARBA" id="ARBA00022989"/>
    </source>
</evidence>
<evidence type="ECO:0000256" key="5">
    <source>
        <dbReference type="ARBA" id="ARBA00023136"/>
    </source>
</evidence>
<proteinExistence type="inferred from homology"/>
<keyword evidence="5 6" id="KW-0472">Membrane</keyword>
<sequence length="131" mass="15532">MKLPETFPEDLLITVFGIFKFEYLWAQIFFTLVIVLERLVATMRMKEYEKSKNVTLGVLLCIVQKRCERKNDGSAARRSRSLFQRLARKLEMKEQKSFGRAGDRTMDLLNREQEFYHWARNNCQPSAVKFS</sequence>
<keyword evidence="4 6" id="KW-1133">Transmembrane helix</keyword>
<reference evidence="7" key="1">
    <citation type="submission" date="2020-10" db="EMBL/GenBank/DDBJ databases">
        <authorList>
            <person name="Kikuchi T."/>
        </authorList>
    </citation>
    <scope>NUCLEOTIDE SEQUENCE</scope>
    <source>
        <strain evidence="7">NKZ352</strain>
    </source>
</reference>
<dbReference type="InterPro" id="IPR004151">
    <property type="entry name" value="7TM_GPCR_serpentine_rcpt_Sre"/>
</dbReference>
<gene>
    <name evidence="7" type="ORF">CAUJ_LOCUS2470</name>
</gene>
<keyword evidence="3 6" id="KW-0812">Transmembrane</keyword>
<feature type="transmembrane region" description="Helical" evidence="6">
    <location>
        <begin position="12"/>
        <end position="36"/>
    </location>
</feature>
<keyword evidence="8" id="KW-1185">Reference proteome</keyword>
<accession>A0A8S1GUE1</accession>
<name>A0A8S1GUE1_9PELO</name>
<evidence type="ECO:0000256" key="3">
    <source>
        <dbReference type="ARBA" id="ARBA00022692"/>
    </source>
</evidence>
<dbReference type="GO" id="GO:0016020">
    <property type="term" value="C:membrane"/>
    <property type="evidence" value="ECO:0007669"/>
    <property type="project" value="UniProtKB-SubCell"/>
</dbReference>
<dbReference type="EMBL" id="CAJGYM010000004">
    <property type="protein sequence ID" value="CAD6186551.1"/>
    <property type="molecule type" value="Genomic_DNA"/>
</dbReference>
<comment type="subcellular location">
    <subcellularLocation>
        <location evidence="1">Membrane</location>
        <topology evidence="1">Multi-pass membrane protein</topology>
    </subcellularLocation>
</comment>
<organism evidence="7 8">
    <name type="scientific">Caenorhabditis auriculariae</name>
    <dbReference type="NCBI Taxonomy" id="2777116"/>
    <lineage>
        <taxon>Eukaryota</taxon>
        <taxon>Metazoa</taxon>
        <taxon>Ecdysozoa</taxon>
        <taxon>Nematoda</taxon>
        <taxon>Chromadorea</taxon>
        <taxon>Rhabditida</taxon>
        <taxon>Rhabditina</taxon>
        <taxon>Rhabditomorpha</taxon>
        <taxon>Rhabditoidea</taxon>
        <taxon>Rhabditidae</taxon>
        <taxon>Peloderinae</taxon>
        <taxon>Caenorhabditis</taxon>
    </lineage>
</organism>